<evidence type="ECO:0000313" key="10">
    <source>
        <dbReference type="Proteomes" id="UP000675881"/>
    </source>
</evidence>
<sequence length="350" mass="40742">MATGRASQELTRQACFRHIPRMLASHNVAEFNVKTAREALRKRFDANAHVKDIRVIDMLVIKGQHDLKEVVEHWAQPTHILSRILKPEAQVQVKDDFLSKFFRGVRVTLQERGSSCFVDIDLVTFEMSGAWECILEDSERALGKFAFLRVFDPIKDDFQVISNFDEKEKIQHIGDRTTCIWNDPNGRRFDVIGNHGEIYEYWPDGIISIGDPDEGECGIMLKNTKLHQSGIWKCQLIRKSPHGIGSQNLHFRDMKRGDEWFCPSKLGVCYEPRRRKYLRSPTGTKIILDLVISEVTTPDLEEPIVLIMEYVEKNSSSNVYNYMSRIFKVPKRRHKRHPRIRTNQTMLIFQ</sequence>
<dbReference type="PANTHER" id="PTHR12964">
    <property type="entry name" value="NADH-UBIQUINONE OXIDOREDUCTASE B14 SUBUNIT"/>
    <property type="match status" value="1"/>
</dbReference>
<evidence type="ECO:0000256" key="6">
    <source>
        <dbReference type="ARBA" id="ARBA00022982"/>
    </source>
</evidence>
<accession>A0A7R8GZ98</accession>
<organism evidence="9 10">
    <name type="scientific">Lepeophtheirus salmonis</name>
    <name type="common">Salmon louse</name>
    <name type="synonym">Caligus salmonis</name>
    <dbReference type="NCBI Taxonomy" id="72036"/>
    <lineage>
        <taxon>Eukaryota</taxon>
        <taxon>Metazoa</taxon>
        <taxon>Ecdysozoa</taxon>
        <taxon>Arthropoda</taxon>
        <taxon>Crustacea</taxon>
        <taxon>Multicrustacea</taxon>
        <taxon>Hexanauplia</taxon>
        <taxon>Copepoda</taxon>
        <taxon>Siphonostomatoida</taxon>
        <taxon>Caligidae</taxon>
        <taxon>Lepeophtheirus</taxon>
    </lineage>
</organism>
<evidence type="ECO:0000256" key="8">
    <source>
        <dbReference type="ARBA" id="ARBA00023136"/>
    </source>
</evidence>
<gene>
    <name evidence="9" type="ORF">LSAA_1935</name>
</gene>
<evidence type="ECO:0000256" key="7">
    <source>
        <dbReference type="ARBA" id="ARBA00023128"/>
    </source>
</evidence>
<name>A0A7R8GZ98_LEPSM</name>
<keyword evidence="3" id="KW-0813">Transport</keyword>
<comment type="subcellular location">
    <subcellularLocation>
        <location evidence="1">Mitochondrion inner membrane</location>
        <topology evidence="1">Peripheral membrane protein</topology>
        <orientation evidence="1">Matrix side</orientation>
    </subcellularLocation>
</comment>
<proteinExistence type="inferred from homology"/>
<dbReference type="GO" id="GO:0005743">
    <property type="term" value="C:mitochondrial inner membrane"/>
    <property type="evidence" value="ECO:0007669"/>
    <property type="project" value="UniProtKB-SubCell"/>
</dbReference>
<keyword evidence="10" id="KW-1185">Reference proteome</keyword>
<dbReference type="EMBL" id="HG994580">
    <property type="protein sequence ID" value="CAF2749168.1"/>
    <property type="molecule type" value="Genomic_DNA"/>
</dbReference>
<keyword evidence="6" id="KW-0249">Electron transport</keyword>
<evidence type="ECO:0000256" key="1">
    <source>
        <dbReference type="ARBA" id="ARBA00004443"/>
    </source>
</evidence>
<evidence type="ECO:0000313" key="9">
    <source>
        <dbReference type="EMBL" id="CAF2749168.1"/>
    </source>
</evidence>
<reference evidence="9" key="1">
    <citation type="submission" date="2021-02" db="EMBL/GenBank/DDBJ databases">
        <authorList>
            <person name="Bekaert M."/>
        </authorList>
    </citation>
    <scope>NUCLEOTIDE SEQUENCE</scope>
    <source>
        <strain evidence="9">IoA-00</strain>
    </source>
</reference>
<keyword evidence="5" id="KW-0999">Mitochondrion inner membrane</keyword>
<dbReference type="AlphaFoldDB" id="A0A7R8GZ98"/>
<keyword evidence="7" id="KW-0496">Mitochondrion</keyword>
<evidence type="ECO:0000256" key="4">
    <source>
        <dbReference type="ARBA" id="ARBA00022660"/>
    </source>
</evidence>
<protein>
    <submittedName>
        <fullName evidence="9">NDUFA6</fullName>
    </submittedName>
</protein>
<evidence type="ECO:0000256" key="5">
    <source>
        <dbReference type="ARBA" id="ARBA00022792"/>
    </source>
</evidence>
<dbReference type="PANTHER" id="PTHR12964:SF0">
    <property type="entry name" value="NADH DEHYDROGENASE [UBIQUINONE] 1 ALPHA SUBCOMPLEX SUBUNIT 6"/>
    <property type="match status" value="1"/>
</dbReference>
<evidence type="ECO:0000256" key="2">
    <source>
        <dbReference type="ARBA" id="ARBA00009508"/>
    </source>
</evidence>
<evidence type="ECO:0000256" key="3">
    <source>
        <dbReference type="ARBA" id="ARBA00022448"/>
    </source>
</evidence>
<dbReference type="OrthoDB" id="10655547at2759"/>
<dbReference type="InterPro" id="IPR016488">
    <property type="entry name" value="NADH_Ub_cplx-1_asu_su-6"/>
</dbReference>
<dbReference type="Proteomes" id="UP000675881">
    <property type="component" value="Chromosome 1"/>
</dbReference>
<comment type="similarity">
    <text evidence="2">Belongs to the complex I LYR family.</text>
</comment>
<keyword evidence="4" id="KW-0679">Respiratory chain</keyword>
<keyword evidence="8" id="KW-0472">Membrane</keyword>
<dbReference type="GO" id="GO:0006979">
    <property type="term" value="P:response to oxidative stress"/>
    <property type="evidence" value="ECO:0007669"/>
    <property type="project" value="TreeGrafter"/>
</dbReference>